<dbReference type="Pfam" id="PF10475">
    <property type="entry name" value="Vps54_N"/>
    <property type="match status" value="1"/>
</dbReference>
<gene>
    <name evidence="5" type="ORF">HPB51_019879</name>
</gene>
<dbReference type="VEuPathDB" id="VectorBase:LOC119178757"/>
<evidence type="ECO:0000259" key="4">
    <source>
        <dbReference type="Pfam" id="PF10475"/>
    </source>
</evidence>
<accession>A0A9J6D6Y6</accession>
<keyword evidence="1" id="KW-0813">Transport</keyword>
<evidence type="ECO:0000256" key="2">
    <source>
        <dbReference type="ARBA" id="ARBA00022927"/>
    </source>
</evidence>
<protein>
    <recommendedName>
        <fullName evidence="4">Vacuolar protein sorting-associated protein 54 N-terminal domain-containing protein</fullName>
    </recommendedName>
</protein>
<evidence type="ECO:0000313" key="6">
    <source>
        <dbReference type="Proteomes" id="UP000821866"/>
    </source>
</evidence>
<dbReference type="AlphaFoldDB" id="A0A9J6D6Y6"/>
<dbReference type="PANTHER" id="PTHR13258:SF0">
    <property type="entry name" value="SYNDETIN"/>
    <property type="match status" value="1"/>
</dbReference>
<dbReference type="Proteomes" id="UP000821866">
    <property type="component" value="Chromosome 9"/>
</dbReference>
<dbReference type="PANTHER" id="PTHR13258">
    <property type="entry name" value="SYNDETIN"/>
    <property type="match status" value="1"/>
</dbReference>
<evidence type="ECO:0000256" key="3">
    <source>
        <dbReference type="ARBA" id="ARBA00023054"/>
    </source>
</evidence>
<reference evidence="5" key="2">
    <citation type="submission" date="2021-09" db="EMBL/GenBank/DDBJ databases">
        <authorList>
            <person name="Jia N."/>
            <person name="Wang J."/>
            <person name="Shi W."/>
            <person name="Du L."/>
            <person name="Sun Y."/>
            <person name="Zhan W."/>
            <person name="Jiang J."/>
            <person name="Wang Q."/>
            <person name="Zhang B."/>
            <person name="Ji P."/>
            <person name="Sakyi L.B."/>
            <person name="Cui X."/>
            <person name="Yuan T."/>
            <person name="Jiang B."/>
            <person name="Yang W."/>
            <person name="Lam T.T.-Y."/>
            <person name="Chang Q."/>
            <person name="Ding S."/>
            <person name="Wang X."/>
            <person name="Zhu J."/>
            <person name="Ruan X."/>
            <person name="Zhao L."/>
            <person name="Wei J."/>
            <person name="Que T."/>
            <person name="Du C."/>
            <person name="Cheng J."/>
            <person name="Dai P."/>
            <person name="Han X."/>
            <person name="Huang E."/>
            <person name="Gao Y."/>
            <person name="Liu J."/>
            <person name="Shao H."/>
            <person name="Ye R."/>
            <person name="Li L."/>
            <person name="Wei W."/>
            <person name="Wang X."/>
            <person name="Wang C."/>
            <person name="Huo Q."/>
            <person name="Li W."/>
            <person name="Guo W."/>
            <person name="Chen H."/>
            <person name="Chen S."/>
            <person name="Zhou L."/>
            <person name="Zhou L."/>
            <person name="Ni X."/>
            <person name="Tian J."/>
            <person name="Zhou Y."/>
            <person name="Sheng Y."/>
            <person name="Liu T."/>
            <person name="Pan Y."/>
            <person name="Xia L."/>
            <person name="Li J."/>
            <person name="Zhao F."/>
            <person name="Cao W."/>
        </authorList>
    </citation>
    <scope>NUCLEOTIDE SEQUENCE</scope>
    <source>
        <strain evidence="5">Rmic-2018</strain>
        <tissue evidence="5">Larvae</tissue>
    </source>
</reference>
<name>A0A9J6D6Y6_RHIMP</name>
<proteinExistence type="predicted"/>
<keyword evidence="6" id="KW-1185">Reference proteome</keyword>
<dbReference type="GO" id="GO:0032456">
    <property type="term" value="P:endocytic recycling"/>
    <property type="evidence" value="ECO:0007669"/>
    <property type="project" value="InterPro"/>
</dbReference>
<dbReference type="EMBL" id="JABSTU010000011">
    <property type="protein sequence ID" value="KAH8009810.1"/>
    <property type="molecule type" value="Genomic_DNA"/>
</dbReference>
<dbReference type="GO" id="GO:0005829">
    <property type="term" value="C:cytosol"/>
    <property type="evidence" value="ECO:0007669"/>
    <property type="project" value="GOC"/>
</dbReference>
<dbReference type="GO" id="GO:1990745">
    <property type="term" value="C:EARP complex"/>
    <property type="evidence" value="ECO:0007669"/>
    <property type="project" value="InterPro"/>
</dbReference>
<keyword evidence="3" id="KW-0175">Coiled coil</keyword>
<dbReference type="GO" id="GO:0015031">
    <property type="term" value="P:protein transport"/>
    <property type="evidence" value="ECO:0007669"/>
    <property type="project" value="UniProtKB-KW"/>
</dbReference>
<keyword evidence="2" id="KW-0653">Protein transport</keyword>
<dbReference type="InterPro" id="IPR040047">
    <property type="entry name" value="VPS50"/>
</dbReference>
<dbReference type="GO" id="GO:0042147">
    <property type="term" value="P:retrograde transport, endosome to Golgi"/>
    <property type="evidence" value="ECO:0007669"/>
    <property type="project" value="InterPro"/>
</dbReference>
<sequence length="275" mass="30620">MVRPLRVSIELILPHADDPPDPSPPKVCSTDFVRLSCRAVTYIDVSSDPPVADGTFYSLLCAEFQLCLRPAQHQCQSSAATMTLEAAMAVWQLEGCALLQCDSRHCVASVQMAAHQLLMHFSSAVQNSALLVAKSHAVAGDNTRPPDLHKAQYVELCKLIPAERFLGCLVDLCQALWQVMCSYWAVLTWHRDREPAGESLLSEDIEARYVIEKLRGGLQRVWQDIQKKVTQFLLASNIAGFKFNQFIQVLDIVRRCAFSNLSFDVGVLIIVPTSF</sequence>
<evidence type="ECO:0000256" key="1">
    <source>
        <dbReference type="ARBA" id="ARBA00022448"/>
    </source>
</evidence>
<dbReference type="GO" id="GO:0000149">
    <property type="term" value="F:SNARE binding"/>
    <property type="evidence" value="ECO:0007669"/>
    <property type="project" value="TreeGrafter"/>
</dbReference>
<feature type="domain" description="Vacuolar protein sorting-associated protein 54 N-terminal" evidence="4">
    <location>
        <begin position="108"/>
        <end position="189"/>
    </location>
</feature>
<dbReference type="InterPro" id="IPR019515">
    <property type="entry name" value="VPS54_N"/>
</dbReference>
<organism evidence="5 6">
    <name type="scientific">Rhipicephalus microplus</name>
    <name type="common">Cattle tick</name>
    <name type="synonym">Boophilus microplus</name>
    <dbReference type="NCBI Taxonomy" id="6941"/>
    <lineage>
        <taxon>Eukaryota</taxon>
        <taxon>Metazoa</taxon>
        <taxon>Ecdysozoa</taxon>
        <taxon>Arthropoda</taxon>
        <taxon>Chelicerata</taxon>
        <taxon>Arachnida</taxon>
        <taxon>Acari</taxon>
        <taxon>Parasitiformes</taxon>
        <taxon>Ixodida</taxon>
        <taxon>Ixodoidea</taxon>
        <taxon>Ixodidae</taxon>
        <taxon>Rhipicephalinae</taxon>
        <taxon>Rhipicephalus</taxon>
        <taxon>Boophilus</taxon>
    </lineage>
</organism>
<evidence type="ECO:0000313" key="5">
    <source>
        <dbReference type="EMBL" id="KAH8009810.1"/>
    </source>
</evidence>
<comment type="caution">
    <text evidence="5">The sequence shown here is derived from an EMBL/GenBank/DDBJ whole genome shotgun (WGS) entry which is preliminary data.</text>
</comment>
<reference evidence="5" key="1">
    <citation type="journal article" date="2020" name="Cell">
        <title>Large-Scale Comparative Analyses of Tick Genomes Elucidate Their Genetic Diversity and Vector Capacities.</title>
        <authorList>
            <consortium name="Tick Genome and Microbiome Consortium (TIGMIC)"/>
            <person name="Jia N."/>
            <person name="Wang J."/>
            <person name="Shi W."/>
            <person name="Du L."/>
            <person name="Sun Y."/>
            <person name="Zhan W."/>
            <person name="Jiang J.F."/>
            <person name="Wang Q."/>
            <person name="Zhang B."/>
            <person name="Ji P."/>
            <person name="Bell-Sakyi L."/>
            <person name="Cui X.M."/>
            <person name="Yuan T.T."/>
            <person name="Jiang B.G."/>
            <person name="Yang W.F."/>
            <person name="Lam T.T."/>
            <person name="Chang Q.C."/>
            <person name="Ding S.J."/>
            <person name="Wang X.J."/>
            <person name="Zhu J.G."/>
            <person name="Ruan X.D."/>
            <person name="Zhao L."/>
            <person name="Wei J.T."/>
            <person name="Ye R.Z."/>
            <person name="Que T.C."/>
            <person name="Du C.H."/>
            <person name="Zhou Y.H."/>
            <person name="Cheng J.X."/>
            <person name="Dai P.F."/>
            <person name="Guo W.B."/>
            <person name="Han X.H."/>
            <person name="Huang E.J."/>
            <person name="Li L.F."/>
            <person name="Wei W."/>
            <person name="Gao Y.C."/>
            <person name="Liu J.Z."/>
            <person name="Shao H.Z."/>
            <person name="Wang X."/>
            <person name="Wang C.C."/>
            <person name="Yang T.C."/>
            <person name="Huo Q.B."/>
            <person name="Li W."/>
            <person name="Chen H.Y."/>
            <person name="Chen S.E."/>
            <person name="Zhou L.G."/>
            <person name="Ni X.B."/>
            <person name="Tian J.H."/>
            <person name="Sheng Y."/>
            <person name="Liu T."/>
            <person name="Pan Y.S."/>
            <person name="Xia L.Y."/>
            <person name="Li J."/>
            <person name="Zhao F."/>
            <person name="Cao W.C."/>
        </authorList>
    </citation>
    <scope>NUCLEOTIDE SEQUENCE</scope>
    <source>
        <strain evidence="5">Rmic-2018</strain>
    </source>
</reference>